<keyword evidence="2" id="KW-1133">Transmembrane helix</keyword>
<accession>A0A5J4RK17</accession>
<dbReference type="PROSITE" id="PS51257">
    <property type="entry name" value="PROKAR_LIPOPROTEIN"/>
    <property type="match status" value="1"/>
</dbReference>
<feature type="coiled-coil region" evidence="1">
    <location>
        <begin position="64"/>
        <end position="96"/>
    </location>
</feature>
<comment type="caution">
    <text evidence="3">The sequence shown here is derived from an EMBL/GenBank/DDBJ whole genome shotgun (WGS) entry which is preliminary data.</text>
</comment>
<keyword evidence="2" id="KW-0812">Transmembrane</keyword>
<name>A0A5J4RK17_9ZZZZ</name>
<proteinExistence type="predicted"/>
<keyword evidence="1" id="KW-0175">Coiled coil</keyword>
<evidence type="ECO:0008006" key="4">
    <source>
        <dbReference type="Google" id="ProtNLM"/>
    </source>
</evidence>
<dbReference type="AlphaFoldDB" id="A0A5J4RK17"/>
<protein>
    <recommendedName>
        <fullName evidence="4">Lipoprotein</fullName>
    </recommendedName>
</protein>
<feature type="transmembrane region" description="Helical" evidence="2">
    <location>
        <begin position="6"/>
        <end position="24"/>
    </location>
</feature>
<gene>
    <name evidence="3" type="ORF">EZS27_017201</name>
</gene>
<organism evidence="3">
    <name type="scientific">termite gut metagenome</name>
    <dbReference type="NCBI Taxonomy" id="433724"/>
    <lineage>
        <taxon>unclassified sequences</taxon>
        <taxon>metagenomes</taxon>
        <taxon>organismal metagenomes</taxon>
    </lineage>
</organism>
<evidence type="ECO:0000256" key="1">
    <source>
        <dbReference type="SAM" id="Coils"/>
    </source>
</evidence>
<keyword evidence="2" id="KW-0472">Membrane</keyword>
<reference evidence="3" key="1">
    <citation type="submission" date="2019-03" db="EMBL/GenBank/DDBJ databases">
        <title>Single cell metagenomics reveals metabolic interactions within the superorganism composed of flagellate Streblomastix strix and complex community of Bacteroidetes bacteria on its surface.</title>
        <authorList>
            <person name="Treitli S.C."/>
            <person name="Kolisko M."/>
            <person name="Husnik F."/>
            <person name="Keeling P."/>
            <person name="Hampl V."/>
        </authorList>
    </citation>
    <scope>NUCLEOTIDE SEQUENCE</scope>
    <source>
        <strain evidence="3">STM</strain>
    </source>
</reference>
<evidence type="ECO:0000313" key="3">
    <source>
        <dbReference type="EMBL" id="KAA6334476.1"/>
    </source>
</evidence>
<sequence>MKHSHIVSISLVAIACLILSLFVFDSCGSKQDESIALFADHNGSETMLLKVNLSKEEFIQGQVEAKAREEAKKEEKRKLALEREAKQKELQSLRNNPHKFWDYFSDFNYEQIGGYKVYEDGIGFYTVSNKGSGFHFYKDYHSIINRTKLKYDEVVDILIESLDRMPYVEPSVRQNYQMSKEYDYINVAHLMFKDSKQPRFYVTMESVNLYVAQSLGVLEFLFGGR</sequence>
<dbReference type="EMBL" id="SNRY01000993">
    <property type="protein sequence ID" value="KAA6334476.1"/>
    <property type="molecule type" value="Genomic_DNA"/>
</dbReference>
<evidence type="ECO:0000256" key="2">
    <source>
        <dbReference type="SAM" id="Phobius"/>
    </source>
</evidence>